<gene>
    <name evidence="2" type="ORF">C1SCF055_LOCUS43672</name>
</gene>
<keyword evidence="4" id="KW-1185">Reference proteome</keyword>
<comment type="caution">
    <text evidence="2">The sequence shown here is derived from an EMBL/GenBank/DDBJ whole genome shotgun (WGS) entry which is preliminary data.</text>
</comment>
<evidence type="ECO:0000256" key="1">
    <source>
        <dbReference type="SAM" id="MobiDB-lite"/>
    </source>
</evidence>
<organism evidence="2">
    <name type="scientific">Cladocopium goreaui</name>
    <dbReference type="NCBI Taxonomy" id="2562237"/>
    <lineage>
        <taxon>Eukaryota</taxon>
        <taxon>Sar</taxon>
        <taxon>Alveolata</taxon>
        <taxon>Dinophyceae</taxon>
        <taxon>Suessiales</taxon>
        <taxon>Symbiodiniaceae</taxon>
        <taxon>Cladocopium</taxon>
    </lineage>
</organism>
<proteinExistence type="predicted"/>
<accession>A0A9P1GQ85</accession>
<feature type="region of interest" description="Disordered" evidence="1">
    <location>
        <begin position="72"/>
        <end position="122"/>
    </location>
</feature>
<evidence type="ECO:0000313" key="2">
    <source>
        <dbReference type="EMBL" id="CAI4019156.1"/>
    </source>
</evidence>
<dbReference type="EMBL" id="CAMXCT020006733">
    <property type="protein sequence ID" value="CAL1172531.1"/>
    <property type="molecule type" value="Genomic_DNA"/>
</dbReference>
<reference evidence="3 4" key="2">
    <citation type="submission" date="2024-05" db="EMBL/GenBank/DDBJ databases">
        <authorList>
            <person name="Chen Y."/>
            <person name="Shah S."/>
            <person name="Dougan E. K."/>
            <person name="Thang M."/>
            <person name="Chan C."/>
        </authorList>
    </citation>
    <scope>NUCLEOTIDE SEQUENCE [LARGE SCALE GENOMIC DNA]</scope>
</reference>
<dbReference type="EMBL" id="CAMXCT010006733">
    <property type="protein sequence ID" value="CAI4019156.1"/>
    <property type="molecule type" value="Genomic_DNA"/>
</dbReference>
<dbReference type="EMBL" id="CAMXCT030006733">
    <property type="protein sequence ID" value="CAL4806468.1"/>
    <property type="molecule type" value="Genomic_DNA"/>
</dbReference>
<dbReference type="AlphaFoldDB" id="A0A9P1GQ85"/>
<evidence type="ECO:0000313" key="4">
    <source>
        <dbReference type="Proteomes" id="UP001152797"/>
    </source>
</evidence>
<protein>
    <submittedName>
        <fullName evidence="2">Uncharacterized protein</fullName>
    </submittedName>
</protein>
<feature type="compositionally biased region" description="Basic and acidic residues" evidence="1">
    <location>
        <begin position="89"/>
        <end position="104"/>
    </location>
</feature>
<sequence length="122" mass="13424">MAVCQTAAAQEYCSHVRHSMQPLQGPWLPPLMNSLTTQQLPQANMEGCRRLTLGDVETQSNDFPSATTVETLEAPLPRQVAPAPVEAPPKPRVEATQERQERRSTGFGLCPDIPRYNPDANS</sequence>
<name>A0A9P1GQ85_9DINO</name>
<evidence type="ECO:0000313" key="3">
    <source>
        <dbReference type="EMBL" id="CAL4806468.1"/>
    </source>
</evidence>
<dbReference type="Proteomes" id="UP001152797">
    <property type="component" value="Unassembled WGS sequence"/>
</dbReference>
<reference evidence="2" key="1">
    <citation type="submission" date="2022-10" db="EMBL/GenBank/DDBJ databases">
        <authorList>
            <person name="Chen Y."/>
            <person name="Dougan E. K."/>
            <person name="Chan C."/>
            <person name="Rhodes N."/>
            <person name="Thang M."/>
        </authorList>
    </citation>
    <scope>NUCLEOTIDE SEQUENCE</scope>
</reference>